<evidence type="ECO:0000313" key="3">
    <source>
        <dbReference type="EMBL" id="KAL2798979.1"/>
    </source>
</evidence>
<protein>
    <recommendedName>
        <fullName evidence="5">AttH domain-containing protein</fullName>
    </recommendedName>
</protein>
<evidence type="ECO:0000259" key="2">
    <source>
        <dbReference type="Pfam" id="PF25581"/>
    </source>
</evidence>
<dbReference type="SUPFAM" id="SSF159245">
    <property type="entry name" value="AttH-like"/>
    <property type="match status" value="1"/>
</dbReference>
<evidence type="ECO:0008006" key="5">
    <source>
        <dbReference type="Google" id="ProtNLM"/>
    </source>
</evidence>
<evidence type="ECO:0000259" key="1">
    <source>
        <dbReference type="Pfam" id="PF24137"/>
    </source>
</evidence>
<sequence length="358" mass="38220">MQMGSLKPSTSLIVPILSQPRQVIISSQPADAITQTQWTSNPSGLDFPKNTPINSTSYDWWYFDAVASPTFSDDVAPQQPSVAFTFHTTGADGFDLLGQQFSDGILLSGNVVQILVTWPNGTHEDWLLPAGDAVFTLDGDGASAVFPGTGCAFYGAPDLSRYVVTVDAPEQGIVGSLVIESESPPHYPCGPAEAGQPLQTAPGGGWENAIPDGLAIAKFNVRGHELSFTGRGYHDHDFGNRPFSPRSRYAYWGHGRIGSYAVVWLSILPRDGLGVGDEYVSAYISRNGTVLKASCAPGDILIRPFGENATYPPHRSTGPPTGLEIRAEYAFTGVLGGMLGGEVLPDGVALWEQFSLLE</sequence>
<organism evidence="3 4">
    <name type="scientific">Aspergillus keveii</name>
    <dbReference type="NCBI Taxonomy" id="714993"/>
    <lineage>
        <taxon>Eukaryota</taxon>
        <taxon>Fungi</taxon>
        <taxon>Dikarya</taxon>
        <taxon>Ascomycota</taxon>
        <taxon>Pezizomycotina</taxon>
        <taxon>Eurotiomycetes</taxon>
        <taxon>Eurotiomycetidae</taxon>
        <taxon>Eurotiales</taxon>
        <taxon>Aspergillaceae</taxon>
        <taxon>Aspergillus</taxon>
        <taxon>Aspergillus subgen. Nidulantes</taxon>
    </lineage>
</organism>
<dbReference type="InterPro" id="IPR056402">
    <property type="entry name" value="DA_N"/>
</dbReference>
<reference evidence="3 4" key="1">
    <citation type="submission" date="2024-07" db="EMBL/GenBank/DDBJ databases">
        <title>Section-level genome sequencing and comparative genomics of Aspergillus sections Usti and Cavernicolus.</title>
        <authorList>
            <consortium name="Lawrence Berkeley National Laboratory"/>
            <person name="Nybo J.L."/>
            <person name="Vesth T.C."/>
            <person name="Theobald S."/>
            <person name="Frisvad J.C."/>
            <person name="Larsen T.O."/>
            <person name="Kjaerboelling I."/>
            <person name="Rothschild-Mancinelli K."/>
            <person name="Lyhne E.K."/>
            <person name="Kogle M.E."/>
            <person name="Barry K."/>
            <person name="Clum A."/>
            <person name="Na H."/>
            <person name="Ledsgaard L."/>
            <person name="Lin J."/>
            <person name="Lipzen A."/>
            <person name="Kuo A."/>
            <person name="Riley R."/>
            <person name="Mondo S."/>
            <person name="Labutti K."/>
            <person name="Haridas S."/>
            <person name="Pangalinan J."/>
            <person name="Salamov A.A."/>
            <person name="Simmons B.A."/>
            <person name="Magnuson J.K."/>
            <person name="Chen J."/>
            <person name="Drula E."/>
            <person name="Henrissat B."/>
            <person name="Wiebenga A."/>
            <person name="Lubbers R.J."/>
            <person name="Gomes A.C."/>
            <person name="Makela M.R."/>
            <person name="Stajich J."/>
            <person name="Grigoriev I.V."/>
            <person name="Mortensen U.H."/>
            <person name="De Vries R.P."/>
            <person name="Baker S.E."/>
            <person name="Andersen M.R."/>
        </authorList>
    </citation>
    <scope>NUCLEOTIDE SEQUENCE [LARGE SCALE GENOMIC DNA]</scope>
    <source>
        <strain evidence="3 4">CBS 209.92</strain>
    </source>
</reference>
<evidence type="ECO:0000313" key="4">
    <source>
        <dbReference type="Proteomes" id="UP001610563"/>
    </source>
</evidence>
<feature type="domain" description="Diels-Alderase N-terminal" evidence="1">
    <location>
        <begin position="33"/>
        <end position="237"/>
    </location>
</feature>
<accession>A0ABR4GIW4</accession>
<name>A0ABR4GIW4_9EURO</name>
<dbReference type="Pfam" id="PF24137">
    <property type="entry name" value="DA_N"/>
    <property type="match status" value="1"/>
</dbReference>
<dbReference type="Pfam" id="PF25581">
    <property type="entry name" value="AsqO_C"/>
    <property type="match status" value="1"/>
</dbReference>
<gene>
    <name evidence="3" type="ORF">BJX66DRAFT_346236</name>
</gene>
<dbReference type="EMBL" id="JBFTWV010000010">
    <property type="protein sequence ID" value="KAL2798979.1"/>
    <property type="molecule type" value="Genomic_DNA"/>
</dbReference>
<comment type="caution">
    <text evidence="3">The sequence shown here is derived from an EMBL/GenBank/DDBJ whole genome shotgun (WGS) entry which is preliminary data.</text>
</comment>
<dbReference type="Proteomes" id="UP001610563">
    <property type="component" value="Unassembled WGS sequence"/>
</dbReference>
<dbReference type="InterPro" id="IPR057722">
    <property type="entry name" value="AsqO/PenF-like_C"/>
</dbReference>
<feature type="domain" description="AsqO/PenF-like C-terminal" evidence="2">
    <location>
        <begin position="248"/>
        <end position="329"/>
    </location>
</feature>
<keyword evidence="4" id="KW-1185">Reference proteome</keyword>
<proteinExistence type="predicted"/>